<dbReference type="EMBL" id="JBBMEW010000001">
    <property type="protein sequence ID" value="MEQ2525581.1"/>
    <property type="molecule type" value="Genomic_DNA"/>
</dbReference>
<name>A0ACC6S6B2_9BACI</name>
<comment type="caution">
    <text evidence="1">The sequence shown here is derived from an EMBL/GenBank/DDBJ whole genome shotgun (WGS) entry which is preliminary data.</text>
</comment>
<protein>
    <submittedName>
        <fullName evidence="1">Uncharacterized protein</fullName>
    </submittedName>
</protein>
<keyword evidence="2" id="KW-1185">Reference proteome</keyword>
<dbReference type="Proteomes" id="UP001439875">
    <property type="component" value="Unassembled WGS sequence"/>
</dbReference>
<evidence type="ECO:0000313" key="2">
    <source>
        <dbReference type="Proteomes" id="UP001439875"/>
    </source>
</evidence>
<evidence type="ECO:0000313" key="1">
    <source>
        <dbReference type="EMBL" id="MEQ2525581.1"/>
    </source>
</evidence>
<gene>
    <name evidence="1" type="ORF">WMO40_02620</name>
</gene>
<organism evidence="1 2">
    <name type="scientific">Robertmurraya yapensis</name>
    <name type="common">ex Hitch et al 2024</name>
    <dbReference type="NCBI Taxonomy" id="3133160"/>
    <lineage>
        <taxon>Bacteria</taxon>
        <taxon>Bacillati</taxon>
        <taxon>Bacillota</taxon>
        <taxon>Bacilli</taxon>
        <taxon>Bacillales</taxon>
        <taxon>Bacillaceae</taxon>
        <taxon>Robertmurraya</taxon>
    </lineage>
</organism>
<sequence>MYILNHVNLEKDESISSEPVCLKSESSGEINCMGILVKREMANEEFEGTEYYQFVYFYGKSPVNFNKRDYEKLAREYSFGACQEKCVSYSRYFFTRFFRWA</sequence>
<proteinExistence type="predicted"/>
<reference evidence="1" key="1">
    <citation type="submission" date="2024-03" db="EMBL/GenBank/DDBJ databases">
        <title>Human intestinal bacterial collection.</title>
        <authorList>
            <person name="Pauvert C."/>
            <person name="Hitch T.C.A."/>
            <person name="Clavel T."/>
        </authorList>
    </citation>
    <scope>NUCLEOTIDE SEQUENCE</scope>
    <source>
        <strain evidence="1">CLA-AA-H227</strain>
    </source>
</reference>
<accession>A0ACC6S6B2</accession>